<evidence type="ECO:0000313" key="3">
    <source>
        <dbReference type="Proteomes" id="UP001141259"/>
    </source>
</evidence>
<name>A0A9X3AFA5_9PSEU</name>
<keyword evidence="1" id="KW-0472">Membrane</keyword>
<organism evidence="2 3">
    <name type="scientific">Umezawaea endophytica</name>
    <dbReference type="NCBI Taxonomy" id="1654476"/>
    <lineage>
        <taxon>Bacteria</taxon>
        <taxon>Bacillati</taxon>
        <taxon>Actinomycetota</taxon>
        <taxon>Actinomycetes</taxon>
        <taxon>Pseudonocardiales</taxon>
        <taxon>Pseudonocardiaceae</taxon>
        <taxon>Umezawaea</taxon>
    </lineage>
</organism>
<dbReference type="AlphaFoldDB" id="A0A9X3AFA5"/>
<dbReference type="EMBL" id="JANYMP010000007">
    <property type="protein sequence ID" value="MCS7478502.1"/>
    <property type="molecule type" value="Genomic_DNA"/>
</dbReference>
<keyword evidence="3" id="KW-1185">Reference proteome</keyword>
<accession>A0A9X3AFA5</accession>
<dbReference type="Proteomes" id="UP001141259">
    <property type="component" value="Unassembled WGS sequence"/>
</dbReference>
<sequence>MRALAQDADLAGWTTGLVIGLVVVVAVVALVTPIIVLARRIGRQAPRIDAALKRAETNTAPLAALTTTIDHAETIVAGLARGRSRLGG</sequence>
<gene>
    <name evidence="2" type="ORF">NZH93_16705</name>
</gene>
<evidence type="ECO:0000256" key="1">
    <source>
        <dbReference type="SAM" id="Phobius"/>
    </source>
</evidence>
<reference evidence="2" key="1">
    <citation type="submission" date="2022-08" db="EMBL/GenBank/DDBJ databases">
        <authorList>
            <person name="Tistechok S."/>
            <person name="Samborskyy M."/>
            <person name="Roman I."/>
        </authorList>
    </citation>
    <scope>NUCLEOTIDE SEQUENCE</scope>
    <source>
        <strain evidence="2">DSM 103496</strain>
    </source>
</reference>
<comment type="caution">
    <text evidence="2">The sequence shown here is derived from an EMBL/GenBank/DDBJ whole genome shotgun (WGS) entry which is preliminary data.</text>
</comment>
<keyword evidence="1" id="KW-0812">Transmembrane</keyword>
<proteinExistence type="predicted"/>
<dbReference type="RefSeq" id="WP_259624011.1">
    <property type="nucleotide sequence ID" value="NZ_JANYMP010000007.1"/>
</dbReference>
<protein>
    <submittedName>
        <fullName evidence="2">Uncharacterized protein</fullName>
    </submittedName>
</protein>
<feature type="transmembrane region" description="Helical" evidence="1">
    <location>
        <begin position="12"/>
        <end position="38"/>
    </location>
</feature>
<keyword evidence="1" id="KW-1133">Transmembrane helix</keyword>
<evidence type="ECO:0000313" key="2">
    <source>
        <dbReference type="EMBL" id="MCS7478502.1"/>
    </source>
</evidence>